<dbReference type="Proteomes" id="UP000299102">
    <property type="component" value="Unassembled WGS sequence"/>
</dbReference>
<sequence>MSLVGITIIKRSITDWHTDASNGRIHLAEVAQTERAPRDRCSSDAFYYTFRNRFRIHVSARIALELRKDYNFAAPTSVNYQQHGAPSRRANFPSYPRLMKVCSIQATRIKSLVADDKLFIGRFIALCCRCRVRLLRYDNVSYMDLCGDERAVGAMILNG</sequence>
<keyword evidence="2" id="KW-1185">Reference proteome</keyword>
<accession>A0A4C1T5M1</accession>
<proteinExistence type="predicted"/>
<evidence type="ECO:0000313" key="2">
    <source>
        <dbReference type="Proteomes" id="UP000299102"/>
    </source>
</evidence>
<name>A0A4C1T5M1_EUMVA</name>
<protein>
    <submittedName>
        <fullName evidence="1">Uncharacterized protein</fullName>
    </submittedName>
</protein>
<comment type="caution">
    <text evidence="1">The sequence shown here is derived from an EMBL/GenBank/DDBJ whole genome shotgun (WGS) entry which is preliminary data.</text>
</comment>
<evidence type="ECO:0000313" key="1">
    <source>
        <dbReference type="EMBL" id="GBP09799.1"/>
    </source>
</evidence>
<dbReference type="AlphaFoldDB" id="A0A4C1T5M1"/>
<organism evidence="1 2">
    <name type="scientific">Eumeta variegata</name>
    <name type="common">Bagworm moth</name>
    <name type="synonym">Eumeta japonica</name>
    <dbReference type="NCBI Taxonomy" id="151549"/>
    <lineage>
        <taxon>Eukaryota</taxon>
        <taxon>Metazoa</taxon>
        <taxon>Ecdysozoa</taxon>
        <taxon>Arthropoda</taxon>
        <taxon>Hexapoda</taxon>
        <taxon>Insecta</taxon>
        <taxon>Pterygota</taxon>
        <taxon>Neoptera</taxon>
        <taxon>Endopterygota</taxon>
        <taxon>Lepidoptera</taxon>
        <taxon>Glossata</taxon>
        <taxon>Ditrysia</taxon>
        <taxon>Tineoidea</taxon>
        <taxon>Psychidae</taxon>
        <taxon>Oiketicinae</taxon>
        <taxon>Eumeta</taxon>
    </lineage>
</organism>
<dbReference type="EMBL" id="BGZK01000037">
    <property type="protein sequence ID" value="GBP09799.1"/>
    <property type="molecule type" value="Genomic_DNA"/>
</dbReference>
<gene>
    <name evidence="1" type="ORF">EVAR_81073_1</name>
</gene>
<reference evidence="1 2" key="1">
    <citation type="journal article" date="2019" name="Commun. Biol.">
        <title>The bagworm genome reveals a unique fibroin gene that provides high tensile strength.</title>
        <authorList>
            <person name="Kono N."/>
            <person name="Nakamura H."/>
            <person name="Ohtoshi R."/>
            <person name="Tomita M."/>
            <person name="Numata K."/>
            <person name="Arakawa K."/>
        </authorList>
    </citation>
    <scope>NUCLEOTIDE SEQUENCE [LARGE SCALE GENOMIC DNA]</scope>
</reference>